<proteinExistence type="predicted"/>
<name>A0A0E9VBL3_ANGAN</name>
<protein>
    <submittedName>
        <fullName evidence="1">Uncharacterized protein</fullName>
    </submittedName>
</protein>
<dbReference type="AlphaFoldDB" id="A0A0E9VBL3"/>
<evidence type="ECO:0000313" key="1">
    <source>
        <dbReference type="EMBL" id="JAH74840.1"/>
    </source>
</evidence>
<organism evidence="1">
    <name type="scientific">Anguilla anguilla</name>
    <name type="common">European freshwater eel</name>
    <name type="synonym">Muraena anguilla</name>
    <dbReference type="NCBI Taxonomy" id="7936"/>
    <lineage>
        <taxon>Eukaryota</taxon>
        <taxon>Metazoa</taxon>
        <taxon>Chordata</taxon>
        <taxon>Craniata</taxon>
        <taxon>Vertebrata</taxon>
        <taxon>Euteleostomi</taxon>
        <taxon>Actinopterygii</taxon>
        <taxon>Neopterygii</taxon>
        <taxon>Teleostei</taxon>
        <taxon>Anguilliformes</taxon>
        <taxon>Anguillidae</taxon>
        <taxon>Anguilla</taxon>
    </lineage>
</organism>
<sequence>MVTHRSCRTIATFPGRKRKLHQFQENLRTTGRLHVNVFSWH</sequence>
<reference evidence="1" key="1">
    <citation type="submission" date="2014-11" db="EMBL/GenBank/DDBJ databases">
        <authorList>
            <person name="Amaro Gonzalez C."/>
        </authorList>
    </citation>
    <scope>NUCLEOTIDE SEQUENCE</scope>
</reference>
<accession>A0A0E9VBL3</accession>
<reference evidence="1" key="2">
    <citation type="journal article" date="2015" name="Fish Shellfish Immunol.">
        <title>Early steps in the European eel (Anguilla anguilla)-Vibrio vulnificus interaction in the gills: Role of the RtxA13 toxin.</title>
        <authorList>
            <person name="Callol A."/>
            <person name="Pajuelo D."/>
            <person name="Ebbesson L."/>
            <person name="Teles M."/>
            <person name="MacKenzie S."/>
            <person name="Amaro C."/>
        </authorList>
    </citation>
    <scope>NUCLEOTIDE SEQUENCE</scope>
</reference>
<dbReference type="EMBL" id="GBXM01033737">
    <property type="protein sequence ID" value="JAH74840.1"/>
    <property type="molecule type" value="Transcribed_RNA"/>
</dbReference>